<dbReference type="EMBL" id="UOFS01000013">
    <property type="protein sequence ID" value="VAW93032.1"/>
    <property type="molecule type" value="Genomic_DNA"/>
</dbReference>
<dbReference type="PANTHER" id="PTHR30203">
    <property type="entry name" value="OUTER MEMBRANE CATION EFFLUX PROTEIN"/>
    <property type="match status" value="1"/>
</dbReference>
<sequence length="434" mass="48624">MFYFLNQQWFLYLSLVLLLQCASIKADTVKSELSLSNAIKKTLAKNPDLKIFNFRHKILRGEYQTANLKPVYELSVEAENFSGSGSLSSFDSAELSVSLSSVIELGDKRRARANVVNNENQQLKAQRQVKALELFGEVTRRFIDVLAAQSRVLLAEEAIQLADDTLFEVNKRSRAGAIPEAEVKRAQAAAGQARLTVSSEKQQLNYFKVALVALWGEHNPSFTTVSGSLFHFSEDVEFNKLFQRVKQNPAIQIFVSEQRLRDAQLRLAKTQASSNIRWSVGLRQFQDTMDTAVTAGFTVPLFSASRSKGLVASAQAQSNSVAIRKETILLKLHTQLFQAYSNRQQAIFTLKKLQSTIIPFLEEALKETQAAYQRGRYSYLDYLTARQELIASRRTLIEAAAAALRYGADIEQLTAEPLLASQYKSLSEYPGLSQ</sequence>
<dbReference type="Gene3D" id="1.20.1600.10">
    <property type="entry name" value="Outer membrane efflux proteins (OEP)"/>
    <property type="match status" value="1"/>
</dbReference>
<evidence type="ECO:0000313" key="1">
    <source>
        <dbReference type="EMBL" id="VAW93032.1"/>
    </source>
</evidence>
<organism evidence="1">
    <name type="scientific">hydrothermal vent metagenome</name>
    <dbReference type="NCBI Taxonomy" id="652676"/>
    <lineage>
        <taxon>unclassified sequences</taxon>
        <taxon>metagenomes</taxon>
        <taxon>ecological metagenomes</taxon>
    </lineage>
</organism>
<reference evidence="1" key="1">
    <citation type="submission" date="2018-06" db="EMBL/GenBank/DDBJ databases">
        <authorList>
            <person name="Zhirakovskaya E."/>
        </authorList>
    </citation>
    <scope>NUCLEOTIDE SEQUENCE</scope>
</reference>
<dbReference type="Pfam" id="PF02321">
    <property type="entry name" value="OEP"/>
    <property type="match status" value="1"/>
</dbReference>
<dbReference type="AlphaFoldDB" id="A0A3B0ZZY2"/>
<dbReference type="GO" id="GO:0015562">
    <property type="term" value="F:efflux transmembrane transporter activity"/>
    <property type="evidence" value="ECO:0007669"/>
    <property type="project" value="InterPro"/>
</dbReference>
<name>A0A3B0ZZY2_9ZZZZ</name>
<gene>
    <name evidence="1" type="ORF">MNBD_GAMMA22-588</name>
</gene>
<dbReference type="InterPro" id="IPR003423">
    <property type="entry name" value="OMP_efflux"/>
</dbReference>
<dbReference type="InterPro" id="IPR010131">
    <property type="entry name" value="MdtP/NodT-like"/>
</dbReference>
<proteinExistence type="predicted"/>
<dbReference type="SUPFAM" id="SSF56954">
    <property type="entry name" value="Outer membrane efflux proteins (OEP)"/>
    <property type="match status" value="1"/>
</dbReference>
<accession>A0A3B0ZZY2</accession>
<protein>
    <submittedName>
        <fullName evidence="1">Heavy metal RND efflux outer membrane protein, CzcC family</fullName>
    </submittedName>
</protein>
<dbReference type="PANTHER" id="PTHR30203:SF24">
    <property type="entry name" value="BLR4935 PROTEIN"/>
    <property type="match status" value="1"/>
</dbReference>